<dbReference type="RefSeq" id="XP_014146097.1">
    <property type="nucleotide sequence ID" value="XM_014290622.1"/>
</dbReference>
<organism evidence="2 3">
    <name type="scientific">Sphaeroforma arctica JP610</name>
    <dbReference type="NCBI Taxonomy" id="667725"/>
    <lineage>
        <taxon>Eukaryota</taxon>
        <taxon>Ichthyosporea</taxon>
        <taxon>Ichthyophonida</taxon>
        <taxon>Sphaeroforma</taxon>
    </lineage>
</organism>
<dbReference type="EMBL" id="KQ247423">
    <property type="protein sequence ID" value="KNC72195.1"/>
    <property type="molecule type" value="Genomic_DNA"/>
</dbReference>
<sequence>MGRKNIKSNVVNNHGTDAVSVQSSSSTQSNQSIPSVITRDNTRMGSISSIQSDNSMDLRSIKSMNDSALSIRDFYAEDESTVMERVSIVRQRLPKACTELAQERYEEYVRCAKRNRVRKMFWIDGGYAMMYDEARFNKVDSIPSRFK</sequence>
<evidence type="ECO:0000313" key="3">
    <source>
        <dbReference type="Proteomes" id="UP000054560"/>
    </source>
</evidence>
<name>A0A0L0F648_9EUKA</name>
<feature type="compositionally biased region" description="Low complexity" evidence="1">
    <location>
        <begin position="19"/>
        <end position="36"/>
    </location>
</feature>
<accession>A0A0L0F648</accession>
<dbReference type="Proteomes" id="UP000054560">
    <property type="component" value="Unassembled WGS sequence"/>
</dbReference>
<protein>
    <submittedName>
        <fullName evidence="2">Uncharacterized protein</fullName>
    </submittedName>
</protein>
<proteinExistence type="predicted"/>
<evidence type="ECO:0000256" key="1">
    <source>
        <dbReference type="SAM" id="MobiDB-lite"/>
    </source>
</evidence>
<reference evidence="2 3" key="1">
    <citation type="submission" date="2011-02" db="EMBL/GenBank/DDBJ databases">
        <title>The Genome Sequence of Sphaeroforma arctica JP610.</title>
        <authorList>
            <consortium name="The Broad Institute Genome Sequencing Platform"/>
            <person name="Russ C."/>
            <person name="Cuomo C."/>
            <person name="Young S.K."/>
            <person name="Zeng Q."/>
            <person name="Gargeya S."/>
            <person name="Alvarado L."/>
            <person name="Berlin A."/>
            <person name="Chapman S.B."/>
            <person name="Chen Z."/>
            <person name="Freedman E."/>
            <person name="Gellesch M."/>
            <person name="Goldberg J."/>
            <person name="Griggs A."/>
            <person name="Gujja S."/>
            <person name="Heilman E."/>
            <person name="Heiman D."/>
            <person name="Howarth C."/>
            <person name="Mehta T."/>
            <person name="Neiman D."/>
            <person name="Pearson M."/>
            <person name="Roberts A."/>
            <person name="Saif S."/>
            <person name="Shea T."/>
            <person name="Shenoy N."/>
            <person name="Sisk P."/>
            <person name="Stolte C."/>
            <person name="Sykes S."/>
            <person name="White J."/>
            <person name="Yandava C."/>
            <person name="Burger G."/>
            <person name="Gray M.W."/>
            <person name="Holland P.W.H."/>
            <person name="King N."/>
            <person name="Lang F.B.F."/>
            <person name="Roger A.J."/>
            <person name="Ruiz-Trillo I."/>
            <person name="Haas B."/>
            <person name="Nusbaum C."/>
            <person name="Birren B."/>
        </authorList>
    </citation>
    <scope>NUCLEOTIDE SEQUENCE [LARGE SCALE GENOMIC DNA]</scope>
    <source>
        <strain evidence="2 3">JP610</strain>
    </source>
</reference>
<feature type="region of interest" description="Disordered" evidence="1">
    <location>
        <begin position="1"/>
        <end position="43"/>
    </location>
</feature>
<evidence type="ECO:0000313" key="2">
    <source>
        <dbReference type="EMBL" id="KNC72195.1"/>
    </source>
</evidence>
<gene>
    <name evidence="2" type="ORF">SARC_15252</name>
</gene>
<dbReference type="AlphaFoldDB" id="A0A0L0F648"/>
<keyword evidence="3" id="KW-1185">Reference proteome</keyword>
<feature type="non-terminal residue" evidence="2">
    <location>
        <position position="147"/>
    </location>
</feature>
<dbReference type="GeneID" id="25915756"/>